<dbReference type="Gene3D" id="1.20.1540.10">
    <property type="entry name" value="Rhomboid-like"/>
    <property type="match status" value="1"/>
</dbReference>
<evidence type="ECO:0000256" key="4">
    <source>
        <dbReference type="ARBA" id="ARBA00022801"/>
    </source>
</evidence>
<keyword evidence="5 7" id="KW-1133">Transmembrane helix</keyword>
<evidence type="ECO:0000256" key="1">
    <source>
        <dbReference type="ARBA" id="ARBA00004141"/>
    </source>
</evidence>
<evidence type="ECO:0000256" key="6">
    <source>
        <dbReference type="ARBA" id="ARBA00023136"/>
    </source>
</evidence>
<keyword evidence="9" id="KW-0645">Protease</keyword>
<evidence type="ECO:0000313" key="9">
    <source>
        <dbReference type="EMBL" id="OFW35939.1"/>
    </source>
</evidence>
<name>A0A1F2USM5_9ACTN</name>
<feature type="transmembrane region" description="Helical" evidence="7">
    <location>
        <begin position="205"/>
        <end position="223"/>
    </location>
</feature>
<gene>
    <name evidence="9" type="ORF">A2074_08005</name>
</gene>
<keyword evidence="4" id="KW-0378">Hydrolase</keyword>
<evidence type="ECO:0000259" key="8">
    <source>
        <dbReference type="Pfam" id="PF01694"/>
    </source>
</evidence>
<dbReference type="GO" id="GO:0006508">
    <property type="term" value="P:proteolysis"/>
    <property type="evidence" value="ECO:0007669"/>
    <property type="project" value="UniProtKB-KW"/>
</dbReference>
<dbReference type="Pfam" id="PF01694">
    <property type="entry name" value="Rhomboid"/>
    <property type="match status" value="1"/>
</dbReference>
<feature type="transmembrane region" description="Helical" evidence="7">
    <location>
        <begin position="164"/>
        <end position="185"/>
    </location>
</feature>
<evidence type="ECO:0000313" key="10">
    <source>
        <dbReference type="Proteomes" id="UP000178086"/>
    </source>
</evidence>
<comment type="caution">
    <text evidence="9">The sequence shown here is derived from an EMBL/GenBank/DDBJ whole genome shotgun (WGS) entry which is preliminary data.</text>
</comment>
<evidence type="ECO:0000256" key="2">
    <source>
        <dbReference type="ARBA" id="ARBA00009045"/>
    </source>
</evidence>
<organism evidence="9 10">
    <name type="scientific">Candidatus Aquicultor primus</name>
    <dbReference type="NCBI Taxonomy" id="1797195"/>
    <lineage>
        <taxon>Bacteria</taxon>
        <taxon>Bacillati</taxon>
        <taxon>Actinomycetota</taxon>
        <taxon>Candidatus Aquicultoria</taxon>
        <taxon>Candidatus Aquicultorales</taxon>
        <taxon>Candidatus Aquicultoraceae</taxon>
        <taxon>Candidatus Aquicultor</taxon>
    </lineage>
</organism>
<evidence type="ECO:0000256" key="7">
    <source>
        <dbReference type="SAM" id="Phobius"/>
    </source>
</evidence>
<dbReference type="GO" id="GO:0004252">
    <property type="term" value="F:serine-type endopeptidase activity"/>
    <property type="evidence" value="ECO:0007669"/>
    <property type="project" value="InterPro"/>
</dbReference>
<dbReference type="AlphaFoldDB" id="A0A1F2USM5"/>
<keyword evidence="3 7" id="KW-0812">Transmembrane</keyword>
<feature type="transmembrane region" description="Helical" evidence="7">
    <location>
        <begin position="14"/>
        <end position="35"/>
    </location>
</feature>
<dbReference type="InterPro" id="IPR022764">
    <property type="entry name" value="Peptidase_S54_rhomboid_dom"/>
</dbReference>
<feature type="domain" description="Peptidase S54 rhomboid" evidence="8">
    <location>
        <begin position="71"/>
        <end position="224"/>
    </location>
</feature>
<comment type="similarity">
    <text evidence="2">Belongs to the peptidase S54 family.</text>
</comment>
<feature type="transmembrane region" description="Helical" evidence="7">
    <location>
        <begin position="132"/>
        <end position="152"/>
    </location>
</feature>
<keyword evidence="6 7" id="KW-0472">Membrane</keyword>
<dbReference type="SUPFAM" id="SSF144091">
    <property type="entry name" value="Rhomboid-like"/>
    <property type="match status" value="1"/>
</dbReference>
<dbReference type="GO" id="GO:0016020">
    <property type="term" value="C:membrane"/>
    <property type="evidence" value="ECO:0007669"/>
    <property type="project" value="UniProtKB-SubCell"/>
</dbReference>
<proteinExistence type="inferred from homology"/>
<dbReference type="InterPro" id="IPR035952">
    <property type="entry name" value="Rhomboid-like_sf"/>
</dbReference>
<dbReference type="PANTHER" id="PTHR43731:SF14">
    <property type="entry name" value="PRESENILIN-ASSOCIATED RHOMBOID-LIKE PROTEIN, MITOCHONDRIAL"/>
    <property type="match status" value="1"/>
</dbReference>
<dbReference type="EMBL" id="MELI01000004">
    <property type="protein sequence ID" value="OFW35939.1"/>
    <property type="molecule type" value="Genomic_DNA"/>
</dbReference>
<evidence type="ECO:0000256" key="3">
    <source>
        <dbReference type="ARBA" id="ARBA00022692"/>
    </source>
</evidence>
<dbReference type="Proteomes" id="UP000178086">
    <property type="component" value="Unassembled WGS sequence"/>
</dbReference>
<feature type="transmembrane region" description="Helical" evidence="7">
    <location>
        <begin position="109"/>
        <end position="126"/>
    </location>
</feature>
<feature type="transmembrane region" description="Helical" evidence="7">
    <location>
        <begin position="77"/>
        <end position="97"/>
    </location>
</feature>
<dbReference type="PANTHER" id="PTHR43731">
    <property type="entry name" value="RHOMBOID PROTEASE"/>
    <property type="match status" value="1"/>
</dbReference>
<dbReference type="InterPro" id="IPR050925">
    <property type="entry name" value="Rhomboid_protease_S54"/>
</dbReference>
<comment type="subcellular location">
    <subcellularLocation>
        <location evidence="1">Membrane</location>
        <topology evidence="1">Multi-pass membrane protein</topology>
    </subcellularLocation>
</comment>
<dbReference type="FunFam" id="1.20.1540.10:FF:000027">
    <property type="entry name" value="Rhomboid family intramembrane serine protease"/>
    <property type="match status" value="1"/>
</dbReference>
<sequence>MLLPIRDENPTRRFPYLTIALLLINVAVFVVMLGLPNEAAVNTFFAQYAMYPHAVVTGIPVTANSIEPVYLTIFTSMFLHGGFLHIIFNMLFLWIFGNNIEDALGRVKFLVFYFATGAAGAIAHILTDPSSVIPTVGASGAISGVLGAYLILYPNARVLTVIPIFFFIQIIRLPAIVLIGFWFLLQLLSGIFELGLGTDGGGVAYFAHIGGFVAGIILVLLMTKRRHRYSYRS</sequence>
<protein>
    <submittedName>
        <fullName evidence="9">Rhomboid family intramembrane serine protease</fullName>
    </submittedName>
</protein>
<accession>A0A1F2USM5</accession>
<reference evidence="9 10" key="1">
    <citation type="journal article" date="2016" name="Nat. Commun.">
        <title>Thousands of microbial genomes shed light on interconnected biogeochemical processes in an aquifer system.</title>
        <authorList>
            <person name="Anantharaman K."/>
            <person name="Brown C.T."/>
            <person name="Hug L.A."/>
            <person name="Sharon I."/>
            <person name="Castelle C.J."/>
            <person name="Probst A.J."/>
            <person name="Thomas B.C."/>
            <person name="Singh A."/>
            <person name="Wilkins M.J."/>
            <person name="Karaoz U."/>
            <person name="Brodie E.L."/>
            <person name="Williams K.H."/>
            <person name="Hubbard S.S."/>
            <person name="Banfield J.F."/>
        </authorList>
    </citation>
    <scope>NUCLEOTIDE SEQUENCE [LARGE SCALE GENOMIC DNA]</scope>
</reference>
<evidence type="ECO:0000256" key="5">
    <source>
        <dbReference type="ARBA" id="ARBA00022989"/>
    </source>
</evidence>